<feature type="non-terminal residue" evidence="2">
    <location>
        <position position="1"/>
    </location>
</feature>
<protein>
    <submittedName>
        <fullName evidence="2">Uncharacterized protein</fullName>
    </submittedName>
</protein>
<evidence type="ECO:0000313" key="3">
    <source>
        <dbReference type="Proteomes" id="UP000257109"/>
    </source>
</evidence>
<accession>A0A371GUC9</accession>
<gene>
    <name evidence="2" type="ORF">CR513_23496</name>
</gene>
<proteinExistence type="predicted"/>
<evidence type="ECO:0000313" key="2">
    <source>
        <dbReference type="EMBL" id="RDX94151.1"/>
    </source>
</evidence>
<sequence length="236" mass="25823">MAAKVCGICTFVEHPTDMCPTLQETGSDQLENVGAIGGFQYEKQLYQIAWKTTISTRTESRPLCNSTIRIHTECISKTSRLSIVDSAISSATFPTTAITENAVSRQFPISGGSNEAASYQQSGVPTICELQQRAIPAKYDHHHPRPQDIDSTSAGSSNLPSQTIPNLRRTANAVTLRSGKELPQPVPQLLSRLAEADSKPFVDSQSQQDKTIPKSFLTQTISARKPKSDEELLKMF</sequence>
<keyword evidence="3" id="KW-1185">Reference proteome</keyword>
<reference evidence="2" key="1">
    <citation type="submission" date="2018-05" db="EMBL/GenBank/DDBJ databases">
        <title>Draft genome of Mucuna pruriens seed.</title>
        <authorList>
            <person name="Nnadi N.E."/>
            <person name="Vos R."/>
            <person name="Hasami M.H."/>
            <person name="Devisetty U.K."/>
            <person name="Aguiy J.C."/>
        </authorList>
    </citation>
    <scope>NUCLEOTIDE SEQUENCE [LARGE SCALE GENOMIC DNA]</scope>
    <source>
        <strain evidence="2">JCA_2017</strain>
    </source>
</reference>
<feature type="compositionally biased region" description="Polar residues" evidence="1">
    <location>
        <begin position="149"/>
        <end position="164"/>
    </location>
</feature>
<name>A0A371GUC9_MUCPR</name>
<dbReference type="AlphaFoldDB" id="A0A371GUC9"/>
<feature type="compositionally biased region" description="Polar residues" evidence="1">
    <location>
        <begin position="203"/>
        <end position="222"/>
    </location>
</feature>
<dbReference type="Proteomes" id="UP000257109">
    <property type="component" value="Unassembled WGS sequence"/>
</dbReference>
<dbReference type="EMBL" id="QJKJ01004448">
    <property type="protein sequence ID" value="RDX94151.1"/>
    <property type="molecule type" value="Genomic_DNA"/>
</dbReference>
<feature type="compositionally biased region" description="Basic and acidic residues" evidence="1">
    <location>
        <begin position="226"/>
        <end position="236"/>
    </location>
</feature>
<feature type="region of interest" description="Disordered" evidence="1">
    <location>
        <begin position="197"/>
        <end position="236"/>
    </location>
</feature>
<evidence type="ECO:0000256" key="1">
    <source>
        <dbReference type="SAM" id="MobiDB-lite"/>
    </source>
</evidence>
<feature type="region of interest" description="Disordered" evidence="1">
    <location>
        <begin position="140"/>
        <end position="164"/>
    </location>
</feature>
<comment type="caution">
    <text evidence="2">The sequence shown here is derived from an EMBL/GenBank/DDBJ whole genome shotgun (WGS) entry which is preliminary data.</text>
</comment>
<organism evidence="2 3">
    <name type="scientific">Mucuna pruriens</name>
    <name type="common">Velvet bean</name>
    <name type="synonym">Dolichos pruriens</name>
    <dbReference type="NCBI Taxonomy" id="157652"/>
    <lineage>
        <taxon>Eukaryota</taxon>
        <taxon>Viridiplantae</taxon>
        <taxon>Streptophyta</taxon>
        <taxon>Embryophyta</taxon>
        <taxon>Tracheophyta</taxon>
        <taxon>Spermatophyta</taxon>
        <taxon>Magnoliopsida</taxon>
        <taxon>eudicotyledons</taxon>
        <taxon>Gunneridae</taxon>
        <taxon>Pentapetalae</taxon>
        <taxon>rosids</taxon>
        <taxon>fabids</taxon>
        <taxon>Fabales</taxon>
        <taxon>Fabaceae</taxon>
        <taxon>Papilionoideae</taxon>
        <taxon>50 kb inversion clade</taxon>
        <taxon>NPAAA clade</taxon>
        <taxon>indigoferoid/millettioid clade</taxon>
        <taxon>Phaseoleae</taxon>
        <taxon>Mucuna</taxon>
    </lineage>
</organism>